<dbReference type="SUPFAM" id="SSF110849">
    <property type="entry name" value="ParB/Sulfiredoxin"/>
    <property type="match status" value="1"/>
</dbReference>
<dbReference type="InterPro" id="IPR003115">
    <property type="entry name" value="ParB_N"/>
</dbReference>
<dbReference type="OrthoDB" id="9802051at2"/>
<dbReference type="AlphaFoldDB" id="I4EGJ2"/>
<dbReference type="InterPro" id="IPR057240">
    <property type="entry name" value="ParB_dimer_C"/>
</dbReference>
<dbReference type="InterPro" id="IPR036086">
    <property type="entry name" value="ParB/Sulfiredoxin_sf"/>
</dbReference>
<accession>I4EGJ2</accession>
<evidence type="ECO:0000256" key="3">
    <source>
        <dbReference type="ARBA" id="ARBA00023125"/>
    </source>
</evidence>
<name>I4EGJ2_9BACT</name>
<keyword evidence="2" id="KW-0159">Chromosome partition</keyword>
<dbReference type="Gene3D" id="3.90.1530.30">
    <property type="match status" value="1"/>
</dbReference>
<feature type="domain" description="ParB-like N-terminal" evidence="5">
    <location>
        <begin position="27"/>
        <end position="118"/>
    </location>
</feature>
<gene>
    <name evidence="6" type="primary">parB</name>
    <name evidence="6" type="ORF">NITHO_2730005</name>
</gene>
<evidence type="ECO:0000256" key="4">
    <source>
        <dbReference type="SAM" id="MobiDB-lite"/>
    </source>
</evidence>
<feature type="region of interest" description="Disordered" evidence="4">
    <location>
        <begin position="1"/>
        <end position="23"/>
    </location>
</feature>
<dbReference type="PANTHER" id="PTHR33375:SF1">
    <property type="entry name" value="CHROMOSOME-PARTITIONING PROTEIN PARB-RELATED"/>
    <property type="match status" value="1"/>
</dbReference>
<reference evidence="6 7" key="1">
    <citation type="journal article" date="2012" name="ISME J.">
        <title>Nitrification expanded: discovery, physiology and genomics of a nitrite-oxidizing bacterium from the phylum Chloroflexi.</title>
        <authorList>
            <person name="Sorokin D.Y."/>
            <person name="Lucker S."/>
            <person name="Vejmelkova D."/>
            <person name="Kostrikina N.A."/>
            <person name="Kleerebezem R."/>
            <person name="Rijpstra W.I."/>
            <person name="Damste J.S."/>
            <person name="Le Paslier D."/>
            <person name="Muyzer G."/>
            <person name="Wagner M."/>
            <person name="van Loosdrecht M.C."/>
            <person name="Daims H."/>
        </authorList>
    </citation>
    <scope>NUCLEOTIDE SEQUENCE [LARGE SCALE GENOMIC DNA]</scope>
    <source>
        <strain evidence="7">none</strain>
    </source>
</reference>
<comment type="caution">
    <text evidence="6">The sequence shown here is derived from an EMBL/GenBank/DDBJ whole genome shotgun (WGS) entry which is preliminary data.</text>
</comment>
<feature type="compositionally biased region" description="Gly residues" evidence="4">
    <location>
        <begin position="1"/>
        <end position="10"/>
    </location>
</feature>
<keyword evidence="7" id="KW-1185">Reference proteome</keyword>
<dbReference type="Pfam" id="PF02195">
    <property type="entry name" value="ParB_N"/>
    <property type="match status" value="1"/>
</dbReference>
<dbReference type="GO" id="GO:0005694">
    <property type="term" value="C:chromosome"/>
    <property type="evidence" value="ECO:0007669"/>
    <property type="project" value="TreeGrafter"/>
</dbReference>
<dbReference type="FunFam" id="1.10.10.2830:FF:000001">
    <property type="entry name" value="Chromosome partitioning protein ParB"/>
    <property type="match status" value="1"/>
</dbReference>
<organism evidence="6 7">
    <name type="scientific">Nitrolancea hollandica Lb</name>
    <dbReference type="NCBI Taxonomy" id="1129897"/>
    <lineage>
        <taxon>Bacteria</taxon>
        <taxon>Pseudomonadati</taxon>
        <taxon>Thermomicrobiota</taxon>
        <taxon>Thermomicrobia</taxon>
        <taxon>Sphaerobacterales</taxon>
        <taxon>Sphaerobacterineae</taxon>
        <taxon>Sphaerobacteraceae</taxon>
        <taxon>Nitrolancea</taxon>
    </lineage>
</organism>
<dbReference type="InterPro" id="IPR050336">
    <property type="entry name" value="Chromosome_partition/occlusion"/>
</dbReference>
<dbReference type="SMART" id="SM00470">
    <property type="entry name" value="ParB"/>
    <property type="match status" value="1"/>
</dbReference>
<evidence type="ECO:0000313" key="6">
    <source>
        <dbReference type="EMBL" id="CCF83804.1"/>
    </source>
</evidence>
<dbReference type="EMBL" id="CAGS01000194">
    <property type="protein sequence ID" value="CCF83804.1"/>
    <property type="molecule type" value="Genomic_DNA"/>
</dbReference>
<evidence type="ECO:0000259" key="5">
    <source>
        <dbReference type="SMART" id="SM00470"/>
    </source>
</evidence>
<protein>
    <submittedName>
        <fullName evidence="6">Putative chromosome-partitioning protein parB</fullName>
    </submittedName>
</protein>
<dbReference type="GO" id="GO:0007059">
    <property type="term" value="P:chromosome segregation"/>
    <property type="evidence" value="ECO:0007669"/>
    <property type="project" value="UniProtKB-KW"/>
</dbReference>
<sequence length="289" mass="31857">MAQRKGGLGRGLDSLIPSRTADGNGVQDVEIDAISPNPYQPRDTFAPAELEALAGSIREHGVIQPLIVARGANGTPFQLIVGERRWRAARMAGLRSVPVIVRESTSRGLLELALIENIQRADLSVLEEAAAYRQLIAEFGITQAEVAERVGRSRVAITNALRILDAPEEVKEALSAGTITEGHARALLGLPLQPEQVAALQIVVARDLNVRQTEQLVREWRVGDGPKRRERAAQPPIFQHLEDGFRRALGTKVELRRSRKGGQIVIHYFSEEELDGLYKRIVDPDQDEL</sequence>
<dbReference type="SUPFAM" id="SSF109709">
    <property type="entry name" value="KorB DNA-binding domain-like"/>
    <property type="match status" value="1"/>
</dbReference>
<dbReference type="Pfam" id="PF23552">
    <property type="entry name" value="ParB_C"/>
    <property type="match status" value="1"/>
</dbReference>
<proteinExistence type="inferred from homology"/>
<dbReference type="CDD" id="cd16393">
    <property type="entry name" value="SPO0J_N"/>
    <property type="match status" value="1"/>
</dbReference>
<comment type="similarity">
    <text evidence="1">Belongs to the ParB family.</text>
</comment>
<dbReference type="GO" id="GO:0003677">
    <property type="term" value="F:DNA binding"/>
    <property type="evidence" value="ECO:0007669"/>
    <property type="project" value="UniProtKB-KW"/>
</dbReference>
<dbReference type="NCBIfam" id="TIGR00180">
    <property type="entry name" value="parB_part"/>
    <property type="match status" value="1"/>
</dbReference>
<dbReference type="InterPro" id="IPR004437">
    <property type="entry name" value="ParB/RepB/Spo0J"/>
</dbReference>
<evidence type="ECO:0000256" key="2">
    <source>
        <dbReference type="ARBA" id="ARBA00022829"/>
    </source>
</evidence>
<dbReference type="GO" id="GO:0045881">
    <property type="term" value="P:positive regulation of sporulation resulting in formation of a cellular spore"/>
    <property type="evidence" value="ECO:0007669"/>
    <property type="project" value="TreeGrafter"/>
</dbReference>
<dbReference type="FunFam" id="3.90.1530.30:FF:000001">
    <property type="entry name" value="Chromosome partitioning protein ParB"/>
    <property type="match status" value="1"/>
</dbReference>
<dbReference type="Gene3D" id="1.10.10.2830">
    <property type="match status" value="1"/>
</dbReference>
<dbReference type="InterPro" id="IPR041468">
    <property type="entry name" value="HTH_ParB/Spo0J"/>
</dbReference>
<dbReference type="Proteomes" id="UP000004221">
    <property type="component" value="Unassembled WGS sequence"/>
</dbReference>
<keyword evidence="3" id="KW-0238">DNA-binding</keyword>
<evidence type="ECO:0000313" key="7">
    <source>
        <dbReference type="Proteomes" id="UP000004221"/>
    </source>
</evidence>
<dbReference type="Pfam" id="PF17762">
    <property type="entry name" value="HTH_ParB"/>
    <property type="match status" value="1"/>
</dbReference>
<dbReference type="PANTHER" id="PTHR33375">
    <property type="entry name" value="CHROMOSOME-PARTITIONING PROTEIN PARB-RELATED"/>
    <property type="match status" value="1"/>
</dbReference>
<dbReference type="RefSeq" id="WP_008477432.1">
    <property type="nucleotide sequence ID" value="NZ_CAGS01000194.1"/>
</dbReference>
<evidence type="ECO:0000256" key="1">
    <source>
        <dbReference type="ARBA" id="ARBA00006295"/>
    </source>
</evidence>